<dbReference type="PANTHER" id="PTHR30026:SF20">
    <property type="entry name" value="OUTER MEMBRANE PROTEIN TOLC"/>
    <property type="match status" value="1"/>
</dbReference>
<feature type="chain" id="PRO_5015651096" evidence="10">
    <location>
        <begin position="30"/>
        <end position="426"/>
    </location>
</feature>
<evidence type="ECO:0000256" key="2">
    <source>
        <dbReference type="ARBA" id="ARBA00007613"/>
    </source>
</evidence>
<dbReference type="Proteomes" id="UP000037507">
    <property type="component" value="Unassembled WGS sequence"/>
</dbReference>
<dbReference type="Pfam" id="PF02321">
    <property type="entry name" value="OEP"/>
    <property type="match status" value="1"/>
</dbReference>
<dbReference type="GO" id="GO:0015288">
    <property type="term" value="F:porin activity"/>
    <property type="evidence" value="ECO:0007669"/>
    <property type="project" value="TreeGrafter"/>
</dbReference>
<keyword evidence="10" id="KW-0732">Signal</keyword>
<dbReference type="EMBL" id="LFYT02000002">
    <property type="protein sequence ID" value="PVE44206.1"/>
    <property type="molecule type" value="Genomic_DNA"/>
</dbReference>
<evidence type="ECO:0000256" key="3">
    <source>
        <dbReference type="ARBA" id="ARBA00022448"/>
    </source>
</evidence>
<keyword evidence="4" id="KW-1134">Transmembrane beta strand</keyword>
<evidence type="ECO:0000256" key="4">
    <source>
        <dbReference type="ARBA" id="ARBA00022452"/>
    </source>
</evidence>
<keyword evidence="6" id="KW-0472">Membrane</keyword>
<feature type="signal peptide" evidence="10">
    <location>
        <begin position="1"/>
        <end position="29"/>
    </location>
</feature>
<evidence type="ECO:0000313" key="11">
    <source>
        <dbReference type="EMBL" id="PVE44206.1"/>
    </source>
</evidence>
<reference evidence="11" key="1">
    <citation type="submission" date="2017-04" db="EMBL/GenBank/DDBJ databases">
        <title>Unexpected and diverse lifestyles within the genus Limnohabitans.</title>
        <authorList>
            <person name="Kasalicky V."/>
            <person name="Mehrshad M."/>
            <person name="Andrei S.-A."/>
            <person name="Salcher M."/>
            <person name="Kratochvilova H."/>
            <person name="Simek K."/>
            <person name="Ghai R."/>
        </authorList>
    </citation>
    <scope>NUCLEOTIDE SEQUENCE [LARGE SCALE GENOMIC DNA]</scope>
    <source>
        <strain evidence="11">II-D5</strain>
    </source>
</reference>
<evidence type="ECO:0000256" key="8">
    <source>
        <dbReference type="SAM" id="Coils"/>
    </source>
</evidence>
<dbReference type="OrthoDB" id="8558511at2"/>
<keyword evidence="12" id="KW-1185">Reference proteome</keyword>
<evidence type="ECO:0000313" key="12">
    <source>
        <dbReference type="Proteomes" id="UP000037507"/>
    </source>
</evidence>
<dbReference type="AlphaFoldDB" id="A0A2T7UHN3"/>
<gene>
    <name evidence="11" type="ORF">H663_001765</name>
</gene>
<name>A0A2T7UHN3_9BURK</name>
<dbReference type="GO" id="GO:0015562">
    <property type="term" value="F:efflux transmembrane transporter activity"/>
    <property type="evidence" value="ECO:0007669"/>
    <property type="project" value="InterPro"/>
</dbReference>
<evidence type="ECO:0000256" key="6">
    <source>
        <dbReference type="ARBA" id="ARBA00023136"/>
    </source>
</evidence>
<accession>A0A2T7UHN3</accession>
<dbReference type="GO" id="GO:1990281">
    <property type="term" value="C:efflux pump complex"/>
    <property type="evidence" value="ECO:0007669"/>
    <property type="project" value="TreeGrafter"/>
</dbReference>
<feature type="coiled-coil region" evidence="8">
    <location>
        <begin position="344"/>
        <end position="371"/>
    </location>
</feature>
<dbReference type="SUPFAM" id="SSF56954">
    <property type="entry name" value="Outer membrane efflux proteins (OEP)"/>
    <property type="match status" value="1"/>
</dbReference>
<comment type="caution">
    <text evidence="11">The sequence shown here is derived from an EMBL/GenBank/DDBJ whole genome shotgun (WGS) entry which is preliminary data.</text>
</comment>
<sequence>MSLYKKRSAPIRIALSVMTLSGLVLTAQAQGTSAAALSGSVSLKDVFETAWQRQPEAHALQSRRDAALAQAKAASMLSPEPPSLEISQRSDRMTGNSGAREAEVGIAVPIWLPGQRTASADLAQAEISLVERKLLASQLRLASSVRDAWWGWLRARVDAELASEQLANAQRIAADVAKRTNAGDLAKSDQHQAEGAVAAAQAHAAQAQAASAAALAQVMALTGRTAPADLKVNAAVEPTPDSTPHTGASVGHPLLAELEDRITMAERTAQLISAQRRSNPELTVATTRGRGAFGERYGQTVLIGIRVPLGAGPRHDARLATAQAEAIEVQSQLVLEQARIQADKQGAAARLEAARTQLDAAQRRAQLANESRSFFDKSFRLGESDLPTRLRIEAEAAEAARQAARSRIDLASAISALRQSLGLLPQ</sequence>
<dbReference type="InterPro" id="IPR051906">
    <property type="entry name" value="TolC-like"/>
</dbReference>
<keyword evidence="8" id="KW-0175">Coiled coil</keyword>
<dbReference type="Gene3D" id="1.20.1600.10">
    <property type="entry name" value="Outer membrane efflux proteins (OEP)"/>
    <property type="match status" value="1"/>
</dbReference>
<dbReference type="PANTHER" id="PTHR30026">
    <property type="entry name" value="OUTER MEMBRANE PROTEIN TOLC"/>
    <property type="match status" value="1"/>
</dbReference>
<comment type="similarity">
    <text evidence="2">Belongs to the outer membrane factor (OMF) (TC 1.B.17) family.</text>
</comment>
<evidence type="ECO:0000256" key="5">
    <source>
        <dbReference type="ARBA" id="ARBA00022692"/>
    </source>
</evidence>
<dbReference type="InterPro" id="IPR003423">
    <property type="entry name" value="OMP_efflux"/>
</dbReference>
<organism evidence="11 12">
    <name type="scientific">Limnohabitans planktonicus II-D5</name>
    <dbReference type="NCBI Taxonomy" id="1293045"/>
    <lineage>
        <taxon>Bacteria</taxon>
        <taxon>Pseudomonadati</taxon>
        <taxon>Pseudomonadota</taxon>
        <taxon>Betaproteobacteria</taxon>
        <taxon>Burkholderiales</taxon>
        <taxon>Comamonadaceae</taxon>
        <taxon>Limnohabitans</taxon>
    </lineage>
</organism>
<dbReference type="STRING" id="1293045.H663_18705"/>
<proteinExistence type="inferred from homology"/>
<keyword evidence="5" id="KW-0812">Transmembrane</keyword>
<keyword evidence="3" id="KW-0813">Transport</keyword>
<evidence type="ECO:0000256" key="10">
    <source>
        <dbReference type="SAM" id="SignalP"/>
    </source>
</evidence>
<evidence type="ECO:0000256" key="9">
    <source>
        <dbReference type="SAM" id="MobiDB-lite"/>
    </source>
</evidence>
<dbReference type="RefSeq" id="WP_053176214.1">
    <property type="nucleotide sequence ID" value="NZ_LFYT02000002.1"/>
</dbReference>
<protein>
    <submittedName>
        <fullName evidence="11">Transporter</fullName>
    </submittedName>
</protein>
<dbReference type="GO" id="GO:0009279">
    <property type="term" value="C:cell outer membrane"/>
    <property type="evidence" value="ECO:0007669"/>
    <property type="project" value="UniProtKB-SubCell"/>
</dbReference>
<evidence type="ECO:0000256" key="1">
    <source>
        <dbReference type="ARBA" id="ARBA00004442"/>
    </source>
</evidence>
<keyword evidence="7" id="KW-0998">Cell outer membrane</keyword>
<feature type="region of interest" description="Disordered" evidence="9">
    <location>
        <begin position="71"/>
        <end position="98"/>
    </location>
</feature>
<comment type="subcellular location">
    <subcellularLocation>
        <location evidence="1">Cell outer membrane</location>
    </subcellularLocation>
</comment>
<evidence type="ECO:0000256" key="7">
    <source>
        <dbReference type="ARBA" id="ARBA00023237"/>
    </source>
</evidence>